<gene>
    <name evidence="2" type="ORF">GbCGDNIH9_1539</name>
</gene>
<dbReference type="Pfam" id="PF13692">
    <property type="entry name" value="Glyco_trans_1_4"/>
    <property type="match status" value="1"/>
</dbReference>
<name>A0AAC9KCI9_9PROT</name>
<accession>A0AAC9KCI9</accession>
<evidence type="ECO:0000313" key="3">
    <source>
        <dbReference type="Proteomes" id="UP000182373"/>
    </source>
</evidence>
<feature type="domain" description="Glycosyltransferase 2-like" evidence="1">
    <location>
        <begin position="361"/>
        <end position="473"/>
    </location>
</feature>
<dbReference type="Proteomes" id="UP000182373">
    <property type="component" value="Chromosome"/>
</dbReference>
<dbReference type="PANTHER" id="PTHR43179">
    <property type="entry name" value="RHAMNOSYLTRANSFERASE WBBL"/>
    <property type="match status" value="1"/>
</dbReference>
<dbReference type="SUPFAM" id="SSF53756">
    <property type="entry name" value="UDP-Glycosyltransferase/glycogen phosphorylase"/>
    <property type="match status" value="1"/>
</dbReference>
<dbReference type="AlphaFoldDB" id="A0AAC9KCI9"/>
<dbReference type="EC" id="2.4.1.-" evidence="2"/>
<reference evidence="3" key="1">
    <citation type="submission" date="2016-11" db="EMBL/GenBank/DDBJ databases">
        <title>Comparative genomic and phenotypic analysis of Granulibacter bethesdensis clinical isolates from patients with chronic granulomatous disease.</title>
        <authorList>
            <person name="Zarember K.A."/>
            <person name="Porcella S.F."/>
            <person name="Chu J."/>
            <person name="Ding L."/>
            <person name="Dahlstrom E."/>
            <person name="Barbian K."/>
            <person name="Martens C."/>
            <person name="Sykora L."/>
            <person name="Kramer S."/>
            <person name="Pettinato A.M."/>
            <person name="Hong H."/>
            <person name="Wald G."/>
            <person name="Berg L.J."/>
            <person name="Rogge L.S."/>
            <person name="Greenberg D.E."/>
            <person name="Falcone E.L."/>
            <person name="Neves J.F."/>
            <person name="Simoes M.J."/>
            <person name="Casal M."/>
            <person name="Rodriguez-Lopez F.C."/>
            <person name="Zelazny A."/>
            <person name="Gallin J.I."/>
            <person name="Holland S.M."/>
        </authorList>
    </citation>
    <scope>NUCLEOTIDE SEQUENCE [LARGE SCALE GENOMIC DNA]</scope>
    <source>
        <strain evidence="3">NIH9.1</strain>
    </source>
</reference>
<dbReference type="InterPro" id="IPR029044">
    <property type="entry name" value="Nucleotide-diphossugar_trans"/>
</dbReference>
<dbReference type="GO" id="GO:0016757">
    <property type="term" value="F:glycosyltransferase activity"/>
    <property type="evidence" value="ECO:0007669"/>
    <property type="project" value="UniProtKB-KW"/>
</dbReference>
<protein>
    <submittedName>
        <fullName evidence="2">Glycosyltransferase</fullName>
        <ecNumber evidence="2">2.4.1.-</ecNumber>
    </submittedName>
</protein>
<sequence length="990" mass="112021">MLHELLHGKIDQDSSAALPCVPWKKTVPSWLFFDADWYTVKYGKQDGWHHYRDEGHQSGFCPNALFDEQWYVNANPDVRTAIEQGVFTCGYDHYFLVGHKIRSPNWLFDEAWYQRTYPDLFRFDGPVGRGDFVNGFDHYLREGAAEGRQPSLFLDPDLWNMFRPAHVPPRKEDRSLIEDVFDLAGQGLYPRSSWYFDAEWYLQNYPAVAEEVAAGRWASPLAHYLGNETPHSFNPNPFFAEEEYLSGNPDLAGFLKEGRFRNGYMHFLEFGIKERRHPRHDWQPPSTDAQSTLNTTSNIIRDSFALHIARQIEGFVQEEEPTPTENQTRALFAQQARNILACLMPHGLDFSRDSSVPPTVSVIIVMHNQFHLTMQTLASLAAQKVDLEVILVDSGSLDETTAIERYVHGAKVIHFPTNRGYIAGCNVGLEHACGVYTLYLNNDVVLGPLALERAIQRLAANPQAGAVGGKIIRTNGLLQEAGCIVWRDGRTNGYARDYPVDAPEANFVREVDFCSAAFLLTRTEQVKALGGFDPVYRPAYYEDTDLCLRLKKHGYVTLYDPSVVIHHYEYGSSSAGWAARSIGRARDIFCRQHRDVLRFHHGFSETSFHRARSARRRQLRILVVEDRMPMRYLGSGYVRSNDIIRAMDALGHAVTVFPLHPDATLALDWRMDFPDSVEVMHDHRFDRFADFLGSRPGMYDILWIARTHNLRLLAPVLDSVASSVSGSTIVLDTEAVVAPREIAHRQLTGRSIKDVPTVEMELDCARFAQRIIAVNDIDAEIIRNAGYSTIDTLGHYVPQRGETPGYEDRRDILFVGALHGTMSPNYDSLLWFLHAIMPIVQDTMGRHLKITLVGHVAPGTDTGPIASLPSVNFVGPVDDLAPLYNRHRVFVAPTRFAAGIPYKVHEAASYGIPVVASSLLCRQLGWSDGVEIADGGDDDRQRFADRILALYRDETLWNSIRNGAYARILQDHSREVYQQRLQSILEETVS</sequence>
<keyword evidence="2" id="KW-0328">Glycosyltransferase</keyword>
<dbReference type="PANTHER" id="PTHR43179:SF7">
    <property type="entry name" value="RHAMNOSYLTRANSFERASE WBBL"/>
    <property type="match status" value="1"/>
</dbReference>
<dbReference type="SUPFAM" id="SSF53448">
    <property type="entry name" value="Nucleotide-diphospho-sugar transferases"/>
    <property type="match status" value="1"/>
</dbReference>
<dbReference type="Gene3D" id="3.40.50.2000">
    <property type="entry name" value="Glycogen Phosphorylase B"/>
    <property type="match status" value="1"/>
</dbReference>
<proteinExistence type="predicted"/>
<evidence type="ECO:0000259" key="1">
    <source>
        <dbReference type="Pfam" id="PF00535"/>
    </source>
</evidence>
<evidence type="ECO:0000313" key="2">
    <source>
        <dbReference type="EMBL" id="APH54823.1"/>
    </source>
</evidence>
<dbReference type="Pfam" id="PF00535">
    <property type="entry name" value="Glycos_transf_2"/>
    <property type="match status" value="1"/>
</dbReference>
<keyword evidence="2" id="KW-0808">Transferase</keyword>
<dbReference type="RefSeq" id="WP_081368909.1">
    <property type="nucleotide sequence ID" value="NZ_CP018191.1"/>
</dbReference>
<dbReference type="InterPro" id="IPR001173">
    <property type="entry name" value="Glyco_trans_2-like"/>
</dbReference>
<dbReference type="CDD" id="cd04186">
    <property type="entry name" value="GT_2_like_c"/>
    <property type="match status" value="1"/>
</dbReference>
<dbReference type="EMBL" id="CP018191">
    <property type="protein sequence ID" value="APH54823.1"/>
    <property type="molecule type" value="Genomic_DNA"/>
</dbReference>
<dbReference type="Gene3D" id="3.90.550.10">
    <property type="entry name" value="Spore Coat Polysaccharide Biosynthesis Protein SpsA, Chain A"/>
    <property type="match status" value="1"/>
</dbReference>
<dbReference type="CDD" id="cd03801">
    <property type="entry name" value="GT4_PimA-like"/>
    <property type="match status" value="1"/>
</dbReference>
<organism evidence="2 3">
    <name type="scientific">Granulibacter bethesdensis</name>
    <dbReference type="NCBI Taxonomy" id="364410"/>
    <lineage>
        <taxon>Bacteria</taxon>
        <taxon>Pseudomonadati</taxon>
        <taxon>Pseudomonadota</taxon>
        <taxon>Alphaproteobacteria</taxon>
        <taxon>Acetobacterales</taxon>
        <taxon>Acetobacteraceae</taxon>
        <taxon>Granulibacter</taxon>
    </lineage>
</organism>